<name>A0AAD9AH26_9PEZI</name>
<comment type="caution">
    <text evidence="1">The sequence shown here is derived from an EMBL/GenBank/DDBJ whole genome shotgun (WGS) entry which is preliminary data.</text>
</comment>
<organism evidence="1 2">
    <name type="scientific">Colletotrichum chrysophilum</name>
    <dbReference type="NCBI Taxonomy" id="1836956"/>
    <lineage>
        <taxon>Eukaryota</taxon>
        <taxon>Fungi</taxon>
        <taxon>Dikarya</taxon>
        <taxon>Ascomycota</taxon>
        <taxon>Pezizomycotina</taxon>
        <taxon>Sordariomycetes</taxon>
        <taxon>Hypocreomycetidae</taxon>
        <taxon>Glomerellales</taxon>
        <taxon>Glomerellaceae</taxon>
        <taxon>Colletotrichum</taxon>
        <taxon>Colletotrichum gloeosporioides species complex</taxon>
    </lineage>
</organism>
<dbReference type="AlphaFoldDB" id="A0AAD9AH26"/>
<gene>
    <name evidence="1" type="ORF">CCHR01_09334</name>
</gene>
<sequence length="184" mass="20370">MLVINLSAFYHDDSGPSPRPTIRIRLDSQNQVCSHSVVTAVTAEMLSCQTVVSLCISYIHLHKQFNSLYCCARRLEKAYLTQNLFMHCCLSRNEMPSPPCHALPYPAPDTSTPIPTNKSRSLKSLNPSSRPLFLLDMKIRVIAWKRCIPLEAHQATLSALSRERSFSSTTISPTEGSAGCATCA</sequence>
<dbReference type="EMBL" id="JAQOWY010000183">
    <property type="protein sequence ID" value="KAK1848021.1"/>
    <property type="molecule type" value="Genomic_DNA"/>
</dbReference>
<reference evidence="1" key="1">
    <citation type="submission" date="2023-01" db="EMBL/GenBank/DDBJ databases">
        <title>Colletotrichum chrysophilum M932 genome sequence.</title>
        <authorList>
            <person name="Baroncelli R."/>
        </authorList>
    </citation>
    <scope>NUCLEOTIDE SEQUENCE</scope>
    <source>
        <strain evidence="1">M932</strain>
    </source>
</reference>
<protein>
    <submittedName>
        <fullName evidence="1">Uncharacterized protein</fullName>
    </submittedName>
</protein>
<proteinExistence type="predicted"/>
<keyword evidence="2" id="KW-1185">Reference proteome</keyword>
<accession>A0AAD9AH26</accession>
<evidence type="ECO:0000313" key="1">
    <source>
        <dbReference type="EMBL" id="KAK1848021.1"/>
    </source>
</evidence>
<dbReference type="Proteomes" id="UP001243330">
    <property type="component" value="Unassembled WGS sequence"/>
</dbReference>
<evidence type="ECO:0000313" key="2">
    <source>
        <dbReference type="Proteomes" id="UP001243330"/>
    </source>
</evidence>